<comment type="subunit">
    <text evidence="9">Homodimer.</text>
</comment>
<dbReference type="Pfam" id="PF00571">
    <property type="entry name" value="CBS"/>
    <property type="match status" value="2"/>
</dbReference>
<dbReference type="Gene3D" id="1.25.60.10">
    <property type="entry name" value="MgtE N-terminal domain-like"/>
    <property type="match status" value="1"/>
</dbReference>
<dbReference type="InterPro" id="IPR046342">
    <property type="entry name" value="CBS_dom_sf"/>
</dbReference>
<dbReference type="Pfam" id="PF03448">
    <property type="entry name" value="MgtE_N"/>
    <property type="match status" value="1"/>
</dbReference>
<dbReference type="SUPFAM" id="SSF161093">
    <property type="entry name" value="MgtE membrane domain-like"/>
    <property type="match status" value="1"/>
</dbReference>
<keyword evidence="4 9" id="KW-0812">Transmembrane</keyword>
<name>D6XXH3_BACIE</name>
<feature type="transmembrane region" description="Helical" evidence="9">
    <location>
        <begin position="314"/>
        <end position="341"/>
    </location>
</feature>
<dbReference type="KEGG" id="bse:Bsel_0494"/>
<reference evidence="11" key="1">
    <citation type="submission" date="2009-10" db="EMBL/GenBank/DDBJ databases">
        <title>Complete sequence of Bacillus selenitireducens MLS10.</title>
        <authorList>
            <consortium name="US DOE Joint Genome Institute"/>
            <person name="Lucas S."/>
            <person name="Copeland A."/>
            <person name="Lapidus A."/>
            <person name="Glavina del Rio T."/>
            <person name="Dalin E."/>
            <person name="Tice H."/>
            <person name="Bruce D."/>
            <person name="Goodwin L."/>
            <person name="Pitluck S."/>
            <person name="Sims D."/>
            <person name="Brettin T."/>
            <person name="Detter J.C."/>
            <person name="Han C."/>
            <person name="Larimer F."/>
            <person name="Land M."/>
            <person name="Hauser L."/>
            <person name="Kyrpides N."/>
            <person name="Ovchinnikova G."/>
            <person name="Stolz J."/>
        </authorList>
    </citation>
    <scope>NUCLEOTIDE SEQUENCE [LARGE SCALE GENOMIC DNA]</scope>
    <source>
        <strain evidence="11">MLS10</strain>
    </source>
</reference>
<dbReference type="InterPro" id="IPR006668">
    <property type="entry name" value="Mg_transptr_MgtE_intracell_dom"/>
</dbReference>
<dbReference type="NCBIfam" id="TIGR00400">
    <property type="entry name" value="mgtE"/>
    <property type="match status" value="1"/>
</dbReference>
<keyword evidence="7 9" id="KW-0472">Membrane</keyword>
<dbReference type="eggNOG" id="COG2239">
    <property type="taxonomic scope" value="Bacteria"/>
</dbReference>
<dbReference type="GO" id="GO:0005886">
    <property type="term" value="C:plasma membrane"/>
    <property type="evidence" value="ECO:0007669"/>
    <property type="project" value="UniProtKB-SubCell"/>
</dbReference>
<evidence type="ECO:0000256" key="8">
    <source>
        <dbReference type="PROSITE-ProRule" id="PRU00703"/>
    </source>
</evidence>
<feature type="transmembrane region" description="Helical" evidence="9">
    <location>
        <begin position="428"/>
        <end position="451"/>
    </location>
</feature>
<evidence type="ECO:0000313" key="11">
    <source>
        <dbReference type="EMBL" id="ADH98030.1"/>
    </source>
</evidence>
<dbReference type="Proteomes" id="UP000000271">
    <property type="component" value="Chromosome"/>
</dbReference>
<dbReference type="HOGENOM" id="CLU_037408_1_1_9"/>
<dbReference type="InterPro" id="IPR006667">
    <property type="entry name" value="SLC41_membr_dom"/>
</dbReference>
<dbReference type="PROSITE" id="PS51371">
    <property type="entry name" value="CBS"/>
    <property type="match status" value="2"/>
</dbReference>
<evidence type="ECO:0000256" key="3">
    <source>
        <dbReference type="ARBA" id="ARBA00022448"/>
    </source>
</evidence>
<dbReference type="SMART" id="SM00924">
    <property type="entry name" value="MgtE_N"/>
    <property type="match status" value="1"/>
</dbReference>
<gene>
    <name evidence="11" type="ordered locus">Bsel_0494</name>
</gene>
<dbReference type="PANTHER" id="PTHR43773:SF1">
    <property type="entry name" value="MAGNESIUM TRANSPORTER MGTE"/>
    <property type="match status" value="1"/>
</dbReference>
<dbReference type="InterPro" id="IPR038076">
    <property type="entry name" value="MgtE_N_sf"/>
</dbReference>
<feature type="domain" description="CBS" evidence="10">
    <location>
        <begin position="206"/>
        <end position="264"/>
    </location>
</feature>
<accession>D6XXH3</accession>
<dbReference type="STRING" id="439292.Bsel_0494"/>
<keyword evidence="9" id="KW-1003">Cell membrane</keyword>
<evidence type="ECO:0000256" key="1">
    <source>
        <dbReference type="ARBA" id="ARBA00004141"/>
    </source>
</evidence>
<evidence type="ECO:0000256" key="5">
    <source>
        <dbReference type="ARBA" id="ARBA00022842"/>
    </source>
</evidence>
<dbReference type="Gene3D" id="1.10.357.20">
    <property type="entry name" value="SLC41 divalent cation transporters, integral membrane domain"/>
    <property type="match status" value="1"/>
</dbReference>
<dbReference type="InterPro" id="IPR006669">
    <property type="entry name" value="MgtE_transporter"/>
</dbReference>
<dbReference type="GO" id="GO:0015095">
    <property type="term" value="F:magnesium ion transmembrane transporter activity"/>
    <property type="evidence" value="ECO:0007669"/>
    <property type="project" value="UniProtKB-UniRule"/>
</dbReference>
<feature type="transmembrane region" description="Helical" evidence="9">
    <location>
        <begin position="390"/>
        <end position="416"/>
    </location>
</feature>
<feature type="transmembrane region" description="Helical" evidence="9">
    <location>
        <begin position="362"/>
        <end position="384"/>
    </location>
</feature>
<dbReference type="PANTHER" id="PTHR43773">
    <property type="entry name" value="MAGNESIUM TRANSPORTER MGTE"/>
    <property type="match status" value="1"/>
</dbReference>
<evidence type="ECO:0000313" key="12">
    <source>
        <dbReference type="Proteomes" id="UP000000271"/>
    </source>
</evidence>
<proteinExistence type="inferred from homology"/>
<comment type="similarity">
    <text evidence="2 9">Belongs to the SLC41A transporter family.</text>
</comment>
<evidence type="ECO:0000256" key="6">
    <source>
        <dbReference type="ARBA" id="ARBA00022989"/>
    </source>
</evidence>
<comment type="function">
    <text evidence="9">Acts as a magnesium transporter.</text>
</comment>
<sequence length="454" mass="50715">MSFNRSDIQTIYENELKAMIQDRDKAGFKEVVTSLHPQDQMDLYVHLREQERRFLYETMPPQAFALVFQELDVLDQTRYIHELEEDYARAVIRHMASDEAADFLLQTRQDKVSRLLEESDDAFSRNIKELLTYEEETAGSIMTKEFISLRTTDRISDVIAMLRVEGPKAETIYYLYVIDDRHKLVGVASLRDLIVAEPDAFVQDVMSTRLISVKALDDQEDVAHLFKKYDFLAIPVVTEKRKLIGIITVDDILDVMEAEQTEDLGEFAASRGATDVSLSPVTAAKKRAPWIILLMFFGMITAGVIGQFEETLEAIVLLAGFIPLIMDSAGNTGTQSLAVAVRSLALGTVEKKGVRNMIAREFRTGVMLGLMCAVTLIVIVPVIYPGEFLLAGIVAVSILFSLSLATVIGTVVPLIIHKLNLDPAIASGPFITTVNDIIGLMIYFTFATSLLQYL</sequence>
<comment type="subcellular location">
    <subcellularLocation>
        <location evidence="9">Cell membrane</location>
        <topology evidence="9">Multi-pass membrane protein</topology>
    </subcellularLocation>
    <subcellularLocation>
        <location evidence="1">Membrane</location>
        <topology evidence="1">Multi-pass membrane protein</topology>
    </subcellularLocation>
</comment>
<evidence type="ECO:0000256" key="9">
    <source>
        <dbReference type="RuleBase" id="RU362011"/>
    </source>
</evidence>
<organism evidence="11 12">
    <name type="scientific">Bacillus selenitireducens (strain ATCC 700615 / DSM 15326 / MLS10)</name>
    <dbReference type="NCBI Taxonomy" id="439292"/>
    <lineage>
        <taxon>Bacteria</taxon>
        <taxon>Bacillati</taxon>
        <taxon>Bacillota</taxon>
        <taxon>Bacilli</taxon>
        <taxon>Bacillales</taxon>
        <taxon>Bacillaceae</taxon>
        <taxon>Salisediminibacterium</taxon>
    </lineage>
</organism>
<dbReference type="Pfam" id="PF01769">
    <property type="entry name" value="MgtE"/>
    <property type="match status" value="1"/>
</dbReference>
<keyword evidence="3 9" id="KW-0813">Transport</keyword>
<feature type="domain" description="CBS" evidence="10">
    <location>
        <begin position="142"/>
        <end position="205"/>
    </location>
</feature>
<keyword evidence="9" id="KW-0479">Metal-binding</keyword>
<dbReference type="SUPFAM" id="SSF158791">
    <property type="entry name" value="MgtE N-terminal domain-like"/>
    <property type="match status" value="1"/>
</dbReference>
<dbReference type="SMART" id="SM00116">
    <property type="entry name" value="CBS"/>
    <property type="match status" value="2"/>
</dbReference>
<keyword evidence="12" id="KW-1185">Reference proteome</keyword>
<keyword evidence="8" id="KW-0129">CBS domain</keyword>
<dbReference type="GO" id="GO:0046872">
    <property type="term" value="F:metal ion binding"/>
    <property type="evidence" value="ECO:0007669"/>
    <property type="project" value="UniProtKB-KW"/>
</dbReference>
<dbReference type="AlphaFoldDB" id="D6XXH3"/>
<evidence type="ECO:0000259" key="10">
    <source>
        <dbReference type="PROSITE" id="PS51371"/>
    </source>
</evidence>
<dbReference type="Gene3D" id="3.10.580.10">
    <property type="entry name" value="CBS-domain"/>
    <property type="match status" value="1"/>
</dbReference>
<feature type="transmembrane region" description="Helical" evidence="9">
    <location>
        <begin position="288"/>
        <end position="308"/>
    </location>
</feature>
<evidence type="ECO:0000256" key="7">
    <source>
        <dbReference type="ARBA" id="ARBA00023136"/>
    </source>
</evidence>
<dbReference type="SUPFAM" id="SSF54631">
    <property type="entry name" value="CBS-domain pair"/>
    <property type="match status" value="1"/>
</dbReference>
<dbReference type="InterPro" id="IPR000644">
    <property type="entry name" value="CBS_dom"/>
</dbReference>
<evidence type="ECO:0000256" key="4">
    <source>
        <dbReference type="ARBA" id="ARBA00022692"/>
    </source>
</evidence>
<evidence type="ECO:0000256" key="2">
    <source>
        <dbReference type="ARBA" id="ARBA00009749"/>
    </source>
</evidence>
<dbReference type="CDD" id="cd04606">
    <property type="entry name" value="CBS_pair_Mg_transporter"/>
    <property type="match status" value="1"/>
</dbReference>
<keyword evidence="5 9" id="KW-0460">Magnesium</keyword>
<dbReference type="RefSeq" id="WP_013171459.1">
    <property type="nucleotide sequence ID" value="NC_014219.1"/>
</dbReference>
<protein>
    <recommendedName>
        <fullName evidence="9">Magnesium transporter MgtE</fullName>
    </recommendedName>
</protein>
<dbReference type="EMBL" id="CP001791">
    <property type="protein sequence ID" value="ADH98030.1"/>
    <property type="molecule type" value="Genomic_DNA"/>
</dbReference>
<dbReference type="InterPro" id="IPR036739">
    <property type="entry name" value="SLC41_membr_dom_sf"/>
</dbReference>
<keyword evidence="6 9" id="KW-1133">Transmembrane helix</keyword>